<evidence type="ECO:0000256" key="5">
    <source>
        <dbReference type="ARBA" id="ARBA00007383"/>
    </source>
</evidence>
<organism evidence="18 19">
    <name type="scientific">Candidatus Spechtbacteria bacterium SB0662_bin_43</name>
    <dbReference type="NCBI Taxonomy" id="2604897"/>
    <lineage>
        <taxon>Bacteria</taxon>
        <taxon>Candidatus Spechtiibacteriota</taxon>
    </lineage>
</organism>
<keyword evidence="13 14" id="KW-0464">Manganese</keyword>
<dbReference type="GO" id="GO:0032299">
    <property type="term" value="C:ribonuclease H2 complex"/>
    <property type="evidence" value="ECO:0007669"/>
    <property type="project" value="TreeGrafter"/>
</dbReference>
<feature type="binding site" evidence="14 15">
    <location>
        <position position="22"/>
    </location>
    <ligand>
        <name>a divalent metal cation</name>
        <dbReference type="ChEBI" id="CHEBI:60240"/>
    </ligand>
</feature>
<gene>
    <name evidence="14" type="primary">rnhB</name>
    <name evidence="18" type="ORF">F4X82_00930</name>
</gene>
<dbReference type="InterPro" id="IPR001352">
    <property type="entry name" value="RNase_HII/HIII"/>
</dbReference>
<dbReference type="Proteomes" id="UP000449092">
    <property type="component" value="Unassembled WGS sequence"/>
</dbReference>
<evidence type="ECO:0000256" key="7">
    <source>
        <dbReference type="ARBA" id="ARBA00019179"/>
    </source>
</evidence>
<proteinExistence type="inferred from homology"/>
<feature type="binding site" evidence="14 15">
    <location>
        <position position="122"/>
    </location>
    <ligand>
        <name>a divalent metal cation</name>
        <dbReference type="ChEBI" id="CHEBI:60240"/>
    </ligand>
</feature>
<evidence type="ECO:0000256" key="12">
    <source>
        <dbReference type="ARBA" id="ARBA00022801"/>
    </source>
</evidence>
<dbReference type="Pfam" id="PF01351">
    <property type="entry name" value="RNase_HII"/>
    <property type="match status" value="1"/>
</dbReference>
<dbReference type="InterPro" id="IPR024567">
    <property type="entry name" value="RNase_HII/HIII_dom"/>
</dbReference>
<comment type="catalytic activity">
    <reaction evidence="1 14 15 16">
        <text>Endonucleolytic cleavage to 5'-phosphomonoester.</text>
        <dbReference type="EC" id="3.1.26.4"/>
    </reaction>
</comment>
<evidence type="ECO:0000256" key="1">
    <source>
        <dbReference type="ARBA" id="ARBA00000077"/>
    </source>
</evidence>
<sequence length="206" mass="23565">MNFQYEKKVAKKFGYQYIAGIDEVGRGPLAGPVVACAFMFLSHRVPRSVVRQVRDSKVVSHKKRCELFRIFCEWKNEGIVDFETASVRPATIDALNIQKATIIAMRRAFSKLKTRPQYVIVDKISHQGTLLSCDYEVRVKADRDVLSCAAASIVGKVRRDSGMVRYHTRYPEYGFARHKGYPTAAHYAALRRYGTTDIHRKSFRLV</sequence>
<protein>
    <recommendedName>
        <fullName evidence="7 14">Ribonuclease HII</fullName>
        <shortName evidence="14">RNase HII</shortName>
        <ecNumber evidence="6 14">3.1.26.4</ecNumber>
    </recommendedName>
</protein>
<dbReference type="GO" id="GO:0003723">
    <property type="term" value="F:RNA binding"/>
    <property type="evidence" value="ECO:0007669"/>
    <property type="project" value="UniProtKB-UniRule"/>
</dbReference>
<dbReference type="GO" id="GO:0004523">
    <property type="term" value="F:RNA-DNA hybrid ribonuclease activity"/>
    <property type="evidence" value="ECO:0007669"/>
    <property type="project" value="UniProtKB-UniRule"/>
</dbReference>
<comment type="cofactor">
    <cofactor evidence="2">
        <name>Mg(2+)</name>
        <dbReference type="ChEBI" id="CHEBI:18420"/>
    </cofactor>
</comment>
<feature type="binding site" evidence="14 15">
    <location>
        <position position="23"/>
    </location>
    <ligand>
        <name>a divalent metal cation</name>
        <dbReference type="ChEBI" id="CHEBI:60240"/>
    </ligand>
</feature>
<dbReference type="SUPFAM" id="SSF53098">
    <property type="entry name" value="Ribonuclease H-like"/>
    <property type="match status" value="1"/>
</dbReference>
<evidence type="ECO:0000313" key="18">
    <source>
        <dbReference type="EMBL" id="MYE38069.1"/>
    </source>
</evidence>
<dbReference type="PROSITE" id="PS51975">
    <property type="entry name" value="RNASE_H_2"/>
    <property type="match status" value="1"/>
</dbReference>
<keyword evidence="11 14" id="KW-0255">Endonuclease</keyword>
<comment type="cofactor">
    <cofactor evidence="14 15">
        <name>Mn(2+)</name>
        <dbReference type="ChEBI" id="CHEBI:29035"/>
    </cofactor>
    <cofactor evidence="14 15">
        <name>Mg(2+)</name>
        <dbReference type="ChEBI" id="CHEBI:18420"/>
    </cofactor>
    <text evidence="14 15">Manganese or magnesium. Binds 1 divalent metal ion per monomer in the absence of substrate. May bind a second metal ion after substrate binding.</text>
</comment>
<evidence type="ECO:0000256" key="14">
    <source>
        <dbReference type="HAMAP-Rule" id="MF_00052"/>
    </source>
</evidence>
<comment type="similarity">
    <text evidence="5 14 16">Belongs to the RNase HII family.</text>
</comment>
<dbReference type="InterPro" id="IPR012337">
    <property type="entry name" value="RNaseH-like_sf"/>
</dbReference>
<comment type="subcellular location">
    <subcellularLocation>
        <location evidence="4 14">Cytoplasm</location>
    </subcellularLocation>
</comment>
<evidence type="ECO:0000256" key="13">
    <source>
        <dbReference type="ARBA" id="ARBA00023211"/>
    </source>
</evidence>
<evidence type="ECO:0000256" key="15">
    <source>
        <dbReference type="PROSITE-ProRule" id="PRU01319"/>
    </source>
</evidence>
<evidence type="ECO:0000256" key="11">
    <source>
        <dbReference type="ARBA" id="ARBA00022759"/>
    </source>
</evidence>
<evidence type="ECO:0000256" key="4">
    <source>
        <dbReference type="ARBA" id="ARBA00004496"/>
    </source>
</evidence>
<dbReference type="PANTHER" id="PTHR10954:SF18">
    <property type="entry name" value="RIBONUCLEASE HII"/>
    <property type="match status" value="1"/>
</dbReference>
<dbReference type="NCBIfam" id="NF000595">
    <property type="entry name" value="PRK00015.1-3"/>
    <property type="match status" value="1"/>
</dbReference>
<dbReference type="InterPro" id="IPR036397">
    <property type="entry name" value="RNaseH_sf"/>
</dbReference>
<evidence type="ECO:0000259" key="17">
    <source>
        <dbReference type="PROSITE" id="PS51975"/>
    </source>
</evidence>
<dbReference type="AlphaFoldDB" id="A0A845D9E8"/>
<dbReference type="GO" id="GO:0043137">
    <property type="term" value="P:DNA replication, removal of RNA primer"/>
    <property type="evidence" value="ECO:0007669"/>
    <property type="project" value="TreeGrafter"/>
</dbReference>
<accession>A0A845D9E8</accession>
<dbReference type="InterPro" id="IPR022898">
    <property type="entry name" value="RNase_HII"/>
</dbReference>
<evidence type="ECO:0000256" key="6">
    <source>
        <dbReference type="ARBA" id="ARBA00012180"/>
    </source>
</evidence>
<evidence type="ECO:0000256" key="8">
    <source>
        <dbReference type="ARBA" id="ARBA00022490"/>
    </source>
</evidence>
<name>A0A845D9E8_9BACT</name>
<evidence type="ECO:0000256" key="16">
    <source>
        <dbReference type="RuleBase" id="RU003515"/>
    </source>
</evidence>
<evidence type="ECO:0000313" key="19">
    <source>
        <dbReference type="Proteomes" id="UP000449092"/>
    </source>
</evidence>
<keyword evidence="10 14" id="KW-0479">Metal-binding</keyword>
<dbReference type="GO" id="GO:0006298">
    <property type="term" value="P:mismatch repair"/>
    <property type="evidence" value="ECO:0007669"/>
    <property type="project" value="TreeGrafter"/>
</dbReference>
<keyword evidence="12 14" id="KW-0378">Hydrolase</keyword>
<keyword evidence="8 14" id="KW-0963">Cytoplasm</keyword>
<dbReference type="Gene3D" id="3.30.420.10">
    <property type="entry name" value="Ribonuclease H-like superfamily/Ribonuclease H"/>
    <property type="match status" value="1"/>
</dbReference>
<dbReference type="CDD" id="cd07182">
    <property type="entry name" value="RNase_HII_bacteria_HII_like"/>
    <property type="match status" value="1"/>
</dbReference>
<keyword evidence="9 14" id="KW-0540">Nuclease</keyword>
<comment type="caution">
    <text evidence="18">The sequence shown here is derived from an EMBL/GenBank/DDBJ whole genome shotgun (WGS) entry which is preliminary data.</text>
</comment>
<feature type="domain" description="RNase H type-2" evidence="17">
    <location>
        <begin position="16"/>
        <end position="206"/>
    </location>
</feature>
<comment type="function">
    <text evidence="3 14 16">Endonuclease that specifically degrades the RNA of RNA-DNA hybrids.</text>
</comment>
<reference evidence="18 19" key="1">
    <citation type="submission" date="2019-09" db="EMBL/GenBank/DDBJ databases">
        <title>Characterisation of the sponge microbiome using genome-centric metagenomics.</title>
        <authorList>
            <person name="Engelberts J.P."/>
            <person name="Robbins S.J."/>
            <person name="De Goeij J.M."/>
            <person name="Aranda M."/>
            <person name="Bell S.C."/>
            <person name="Webster N.S."/>
        </authorList>
    </citation>
    <scope>NUCLEOTIDE SEQUENCE [LARGE SCALE GENOMIC DNA]</scope>
    <source>
        <strain evidence="18">SB0662_bin_43</strain>
    </source>
</reference>
<dbReference type="EMBL" id="VXOY01000010">
    <property type="protein sequence ID" value="MYE38069.1"/>
    <property type="molecule type" value="Genomic_DNA"/>
</dbReference>
<dbReference type="HAMAP" id="MF_00052_B">
    <property type="entry name" value="RNase_HII_B"/>
    <property type="match status" value="1"/>
</dbReference>
<dbReference type="GO" id="GO:0005737">
    <property type="term" value="C:cytoplasm"/>
    <property type="evidence" value="ECO:0007669"/>
    <property type="project" value="UniProtKB-SubCell"/>
</dbReference>
<dbReference type="PANTHER" id="PTHR10954">
    <property type="entry name" value="RIBONUCLEASE H2 SUBUNIT A"/>
    <property type="match status" value="1"/>
</dbReference>
<dbReference type="EC" id="3.1.26.4" evidence="6 14"/>
<evidence type="ECO:0000256" key="3">
    <source>
        <dbReference type="ARBA" id="ARBA00004065"/>
    </source>
</evidence>
<evidence type="ECO:0000256" key="2">
    <source>
        <dbReference type="ARBA" id="ARBA00001946"/>
    </source>
</evidence>
<evidence type="ECO:0000256" key="10">
    <source>
        <dbReference type="ARBA" id="ARBA00022723"/>
    </source>
</evidence>
<dbReference type="GO" id="GO:0030145">
    <property type="term" value="F:manganese ion binding"/>
    <property type="evidence" value="ECO:0007669"/>
    <property type="project" value="UniProtKB-UniRule"/>
</dbReference>
<evidence type="ECO:0000256" key="9">
    <source>
        <dbReference type="ARBA" id="ARBA00022722"/>
    </source>
</evidence>